<dbReference type="Gene3D" id="3.40.50.720">
    <property type="entry name" value="NAD(P)-binding Rossmann-like Domain"/>
    <property type="match status" value="1"/>
</dbReference>
<dbReference type="InterPro" id="IPR002225">
    <property type="entry name" value="3Beta_OHSteriod_DH/Estase"/>
</dbReference>
<keyword evidence="2" id="KW-0560">Oxidoreductase</keyword>
<accession>A0A8H4TWT3</accession>
<dbReference type="GO" id="GO:0006694">
    <property type="term" value="P:steroid biosynthetic process"/>
    <property type="evidence" value="ECO:0007669"/>
    <property type="project" value="InterPro"/>
</dbReference>
<evidence type="ECO:0000313" key="5">
    <source>
        <dbReference type="Proteomes" id="UP000622797"/>
    </source>
</evidence>
<organism evidence="4 5">
    <name type="scientific">Fusarium sarcochroum</name>
    <dbReference type="NCBI Taxonomy" id="1208366"/>
    <lineage>
        <taxon>Eukaryota</taxon>
        <taxon>Fungi</taxon>
        <taxon>Dikarya</taxon>
        <taxon>Ascomycota</taxon>
        <taxon>Pezizomycotina</taxon>
        <taxon>Sordariomycetes</taxon>
        <taxon>Hypocreomycetidae</taxon>
        <taxon>Hypocreales</taxon>
        <taxon>Nectriaceae</taxon>
        <taxon>Fusarium</taxon>
        <taxon>Fusarium lateritium species complex</taxon>
    </lineage>
</organism>
<comment type="caution">
    <text evidence="4">The sequence shown here is derived from an EMBL/GenBank/DDBJ whole genome shotgun (WGS) entry which is preliminary data.</text>
</comment>
<keyword evidence="5" id="KW-1185">Reference proteome</keyword>
<feature type="domain" description="3-beta hydroxysteroid dehydrogenase/isomerase" evidence="3">
    <location>
        <begin position="14"/>
        <end position="277"/>
    </location>
</feature>
<comment type="similarity">
    <text evidence="1">Belongs to the 3-beta-HSD family.</text>
</comment>
<dbReference type="AlphaFoldDB" id="A0A8H4TWT3"/>
<dbReference type="PANTHER" id="PTHR43245">
    <property type="entry name" value="BIFUNCTIONAL POLYMYXIN RESISTANCE PROTEIN ARNA"/>
    <property type="match status" value="1"/>
</dbReference>
<dbReference type="EMBL" id="JABEXW010000341">
    <property type="protein sequence ID" value="KAF4965571.1"/>
    <property type="molecule type" value="Genomic_DNA"/>
</dbReference>
<evidence type="ECO:0000256" key="1">
    <source>
        <dbReference type="ARBA" id="ARBA00009219"/>
    </source>
</evidence>
<dbReference type="PANTHER" id="PTHR43245:SF51">
    <property type="entry name" value="SHORT CHAIN DEHYDROGENASE_REDUCTASE FAMILY 42E, MEMBER 2"/>
    <property type="match status" value="1"/>
</dbReference>
<protein>
    <recommendedName>
        <fullName evidence="3">3-beta hydroxysteroid dehydrogenase/isomerase domain-containing protein</fullName>
    </recommendedName>
</protein>
<proteinExistence type="inferred from homology"/>
<dbReference type="InterPro" id="IPR036291">
    <property type="entry name" value="NAD(P)-bd_dom_sf"/>
</dbReference>
<evidence type="ECO:0000259" key="3">
    <source>
        <dbReference type="Pfam" id="PF01073"/>
    </source>
</evidence>
<sequence>MTQTATPEWGTILLLGGSGRLGHYVAQELLRQPEQKTIISLNRSESVKHPCPGVEYRQVDLCNSTALRQVMLETRPTAIFNLAAPAHANTLTPKSEFEQVFVHAQDLILELAKEVSTKYLVTATSANVAAGDEHIDVDETARLWPIDSTAFAYWVQRAEAERRLLAADCTELQTVSLRLPLIIGEMDYAFVPAVIKTLREGKAAVQVGNDTGLIATIPASEAARAHILALRRLMEADNNAHGEAFYITGKYPLSFWSMCHIVWKEAGWEEKTPTIMPRWLAQAIATVTETVMRPFGMEPTLSSHTIKFTCNTFTYNGAKAKERLGFLPELDIEEELRKSTRWSLKYEST</sequence>
<evidence type="ECO:0000313" key="4">
    <source>
        <dbReference type="EMBL" id="KAF4965571.1"/>
    </source>
</evidence>
<evidence type="ECO:0000256" key="2">
    <source>
        <dbReference type="ARBA" id="ARBA00023002"/>
    </source>
</evidence>
<dbReference type="Pfam" id="PF01073">
    <property type="entry name" value="3Beta_HSD"/>
    <property type="match status" value="1"/>
</dbReference>
<dbReference type="SUPFAM" id="SSF51735">
    <property type="entry name" value="NAD(P)-binding Rossmann-fold domains"/>
    <property type="match status" value="1"/>
</dbReference>
<dbReference type="Proteomes" id="UP000622797">
    <property type="component" value="Unassembled WGS sequence"/>
</dbReference>
<reference evidence="4" key="1">
    <citation type="journal article" date="2020" name="BMC Genomics">
        <title>Correction to: Identification and distribution of gene clusters required for synthesis of sphingolipid metabolism inhibitors in diverse species of the filamentous fungus Fusarium.</title>
        <authorList>
            <person name="Kim H.S."/>
            <person name="Lohmar J.M."/>
            <person name="Busman M."/>
            <person name="Brown D.W."/>
            <person name="Naumann T.A."/>
            <person name="Divon H.H."/>
            <person name="Lysoe E."/>
            <person name="Uhlig S."/>
            <person name="Proctor R.H."/>
        </authorList>
    </citation>
    <scope>NUCLEOTIDE SEQUENCE</scope>
    <source>
        <strain evidence="4">NRRL 20472</strain>
    </source>
</reference>
<dbReference type="InterPro" id="IPR050177">
    <property type="entry name" value="Lipid_A_modif_metabolic_enz"/>
</dbReference>
<name>A0A8H4TWT3_9HYPO</name>
<dbReference type="OrthoDB" id="10058185at2759"/>
<reference evidence="4" key="2">
    <citation type="submission" date="2020-05" db="EMBL/GenBank/DDBJ databases">
        <authorList>
            <person name="Kim H.-S."/>
            <person name="Proctor R.H."/>
            <person name="Brown D.W."/>
        </authorList>
    </citation>
    <scope>NUCLEOTIDE SEQUENCE</scope>
    <source>
        <strain evidence="4">NRRL 20472</strain>
    </source>
</reference>
<gene>
    <name evidence="4" type="ORF">FSARC_6656</name>
</gene>
<dbReference type="GO" id="GO:0016616">
    <property type="term" value="F:oxidoreductase activity, acting on the CH-OH group of donors, NAD or NADP as acceptor"/>
    <property type="evidence" value="ECO:0007669"/>
    <property type="project" value="InterPro"/>
</dbReference>